<sequence length="100" mass="10875">MPPHSSLPPLRTAPTHRRFSLRAAPTPAPPPEPTCRLHPSSPHHPISPKKRGHAPALLSLSLRTAPTRRRFSLRAAPTPAPPPEPTCRLHPSSPHHPISP</sequence>
<dbReference type="Proteomes" id="UP000557717">
    <property type="component" value="Unassembled WGS sequence"/>
</dbReference>
<organism evidence="2 3">
    <name type="scientific">Haloferula luteola</name>
    <dbReference type="NCBI Taxonomy" id="595692"/>
    <lineage>
        <taxon>Bacteria</taxon>
        <taxon>Pseudomonadati</taxon>
        <taxon>Verrucomicrobiota</taxon>
        <taxon>Verrucomicrobiia</taxon>
        <taxon>Verrucomicrobiales</taxon>
        <taxon>Verrucomicrobiaceae</taxon>
        <taxon>Haloferula</taxon>
    </lineage>
</organism>
<proteinExistence type="predicted"/>
<accession>A0A840UVP4</accession>
<evidence type="ECO:0000313" key="2">
    <source>
        <dbReference type="EMBL" id="MBB5350257.1"/>
    </source>
</evidence>
<dbReference type="EMBL" id="JACHFD010000002">
    <property type="protein sequence ID" value="MBB5350257.1"/>
    <property type="molecule type" value="Genomic_DNA"/>
</dbReference>
<dbReference type="AlphaFoldDB" id="A0A840UVP4"/>
<evidence type="ECO:0000313" key="3">
    <source>
        <dbReference type="Proteomes" id="UP000557717"/>
    </source>
</evidence>
<evidence type="ECO:0000256" key="1">
    <source>
        <dbReference type="SAM" id="MobiDB-lite"/>
    </source>
</evidence>
<keyword evidence="3" id="KW-1185">Reference proteome</keyword>
<comment type="caution">
    <text evidence="2">The sequence shown here is derived from an EMBL/GenBank/DDBJ whole genome shotgun (WGS) entry which is preliminary data.</text>
</comment>
<feature type="compositionally biased region" description="Low complexity" evidence="1">
    <location>
        <begin position="90"/>
        <end position="100"/>
    </location>
</feature>
<protein>
    <submittedName>
        <fullName evidence="2">Uncharacterized protein</fullName>
    </submittedName>
</protein>
<reference evidence="2 3" key="1">
    <citation type="submission" date="2020-08" db="EMBL/GenBank/DDBJ databases">
        <title>Genomic Encyclopedia of Type Strains, Phase IV (KMG-IV): sequencing the most valuable type-strain genomes for metagenomic binning, comparative biology and taxonomic classification.</title>
        <authorList>
            <person name="Goeker M."/>
        </authorList>
    </citation>
    <scope>NUCLEOTIDE SEQUENCE [LARGE SCALE GENOMIC DNA]</scope>
    <source>
        <strain evidence="2 3">YC6886</strain>
    </source>
</reference>
<name>A0A840UVP4_9BACT</name>
<gene>
    <name evidence="2" type="ORF">HNR46_000481</name>
</gene>
<feature type="region of interest" description="Disordered" evidence="1">
    <location>
        <begin position="1"/>
        <end position="100"/>
    </location>
</feature>